<evidence type="ECO:0000256" key="1">
    <source>
        <dbReference type="SAM" id="MobiDB-lite"/>
    </source>
</evidence>
<keyword evidence="3" id="KW-1185">Reference proteome</keyword>
<organism evidence="2 3">
    <name type="scientific">Chlorella ohadii</name>
    <dbReference type="NCBI Taxonomy" id="2649997"/>
    <lineage>
        <taxon>Eukaryota</taxon>
        <taxon>Viridiplantae</taxon>
        <taxon>Chlorophyta</taxon>
        <taxon>core chlorophytes</taxon>
        <taxon>Trebouxiophyceae</taxon>
        <taxon>Chlorellales</taxon>
        <taxon>Chlorellaceae</taxon>
        <taxon>Chlorella clade</taxon>
        <taxon>Chlorella</taxon>
    </lineage>
</organism>
<comment type="caution">
    <text evidence="2">The sequence shown here is derived from an EMBL/GenBank/DDBJ whole genome shotgun (WGS) entry which is preliminary data.</text>
</comment>
<dbReference type="AlphaFoldDB" id="A0AAD5H6H9"/>
<evidence type="ECO:0000313" key="2">
    <source>
        <dbReference type="EMBL" id="KAI7845721.1"/>
    </source>
</evidence>
<name>A0AAD5H6H9_9CHLO</name>
<accession>A0AAD5H6H9</accession>
<proteinExistence type="predicted"/>
<feature type="region of interest" description="Disordered" evidence="1">
    <location>
        <begin position="1"/>
        <end position="26"/>
    </location>
</feature>
<evidence type="ECO:0000313" key="3">
    <source>
        <dbReference type="Proteomes" id="UP001205105"/>
    </source>
</evidence>
<sequence>MATDEGNTRGDAPSQDEQEHDSQPFASVLSEAEAAHGSALIAAREAAGELAAQAEAAADEPLLLRQAVEAVSLAAEEAALADGVHSNQAAADVASTLAIEAAEAAAAAAASAAYTARKAKRLVKELEKGQLDLAMRREKVLQLPAQLRWSSEMTQHVRGVCGDLAAAAASGDLEGILCADKELFVCLDILVALPVLVRGITWTASCSSSMDSTVTMMVAVLSEGSACAVRRIELEGGTLGASCCDDDVGASLAAAAAAAATTSVHVQHVAALLRDPTCMGGYLDPEQAQEARTWLEERYPDVPPEEQLVLAVRSPGFAPLWDLLRLAVQASIAAATQVAESLADFLVAAKDRLASFHVFLYDERQGFYDDSARECHDRLSALSCMLGAMDLYELVRPARDRLDAADERLMQAMRAHERTADALHLAELAKRESAAMSAVLTAQDQAERIAALQKLQQARLVRRQAQAKQQAEQDFPLWPGMRSVVTTRILLKLHIAAALAPGQSGAQ</sequence>
<dbReference type="Proteomes" id="UP001205105">
    <property type="component" value="Unassembled WGS sequence"/>
</dbReference>
<gene>
    <name evidence="2" type="ORF">COHA_000834</name>
</gene>
<dbReference type="EMBL" id="JADXDR010000014">
    <property type="protein sequence ID" value="KAI7845721.1"/>
    <property type="molecule type" value="Genomic_DNA"/>
</dbReference>
<protein>
    <submittedName>
        <fullName evidence="2">Uncharacterized protein</fullName>
    </submittedName>
</protein>
<reference evidence="2" key="1">
    <citation type="submission" date="2020-11" db="EMBL/GenBank/DDBJ databases">
        <title>Chlorella ohadii genome sequencing and assembly.</title>
        <authorList>
            <person name="Murik O."/>
            <person name="Treves H."/>
            <person name="Kedem I."/>
            <person name="Shotland Y."/>
            <person name="Kaplan A."/>
        </authorList>
    </citation>
    <scope>NUCLEOTIDE SEQUENCE</scope>
    <source>
        <strain evidence="2">1</strain>
    </source>
</reference>